<keyword evidence="4 5" id="KW-0539">Nucleus</keyword>
<protein>
    <recommendedName>
        <fullName evidence="5">DNA replication complex GINS protein PSF2</fullName>
    </recommendedName>
</protein>
<dbReference type="CDD" id="cd11712">
    <property type="entry name" value="GINS_A_psf2"/>
    <property type="match status" value="1"/>
</dbReference>
<comment type="subcellular location">
    <subcellularLocation>
        <location evidence="1 5">Nucleus</location>
    </subcellularLocation>
</comment>
<dbReference type="InParanoid" id="A0A482X447"/>
<dbReference type="SUPFAM" id="SSF158573">
    <property type="entry name" value="GINS helical bundle-like"/>
    <property type="match status" value="1"/>
</dbReference>
<organism evidence="9 10">
    <name type="scientific">Laodelphax striatellus</name>
    <name type="common">Small brown planthopper</name>
    <name type="synonym">Delphax striatella</name>
    <dbReference type="NCBI Taxonomy" id="195883"/>
    <lineage>
        <taxon>Eukaryota</taxon>
        <taxon>Metazoa</taxon>
        <taxon>Ecdysozoa</taxon>
        <taxon>Arthropoda</taxon>
        <taxon>Hexapoda</taxon>
        <taxon>Insecta</taxon>
        <taxon>Pterygota</taxon>
        <taxon>Neoptera</taxon>
        <taxon>Paraneoptera</taxon>
        <taxon>Hemiptera</taxon>
        <taxon>Auchenorrhyncha</taxon>
        <taxon>Fulgoroidea</taxon>
        <taxon>Delphacidae</taxon>
        <taxon>Criomorphinae</taxon>
        <taxon>Laodelphax</taxon>
    </lineage>
</organism>
<dbReference type="Gene3D" id="1.20.58.1020">
    <property type="match status" value="1"/>
</dbReference>
<dbReference type="FunFam" id="3.40.5.50:FF:000001">
    <property type="entry name" value="DNA replication complex GINS protein PSF2"/>
    <property type="match status" value="1"/>
</dbReference>
<dbReference type="PIRSF" id="PIRSF028998">
    <property type="entry name" value="GINS_Psf2_subgr"/>
    <property type="match status" value="1"/>
</dbReference>
<keyword evidence="3 5" id="KW-0235">DNA replication</keyword>
<dbReference type="InterPro" id="IPR021151">
    <property type="entry name" value="GINS_A"/>
</dbReference>
<dbReference type="EMBL" id="QKKF02018223">
    <property type="protein sequence ID" value="RZF40503.1"/>
    <property type="molecule type" value="Genomic_DNA"/>
</dbReference>
<dbReference type="Pfam" id="PF05916">
    <property type="entry name" value="Sld5"/>
    <property type="match status" value="1"/>
</dbReference>
<feature type="domain" description="DNA replication complex GINS protein PSF2 N-terminal" evidence="8">
    <location>
        <begin position="2"/>
        <end position="62"/>
    </location>
</feature>
<proteinExistence type="inferred from homology"/>
<evidence type="ECO:0000256" key="1">
    <source>
        <dbReference type="ARBA" id="ARBA00004123"/>
    </source>
</evidence>
<dbReference type="FunCoup" id="A0A482X447">
    <property type="interactions" value="1383"/>
</dbReference>
<dbReference type="GO" id="GO:0071162">
    <property type="term" value="C:CMG complex"/>
    <property type="evidence" value="ECO:0007669"/>
    <property type="project" value="UniProtKB-ARBA"/>
</dbReference>
<accession>A0A482X447</accession>
<dbReference type="GO" id="GO:0000727">
    <property type="term" value="P:double-strand break repair via break-induced replication"/>
    <property type="evidence" value="ECO:0007669"/>
    <property type="project" value="TreeGrafter"/>
</dbReference>
<dbReference type="FunFam" id="1.20.58.1020:FF:000001">
    <property type="entry name" value="DNA replication complex GINS protein PSF2"/>
    <property type="match status" value="1"/>
</dbReference>
<dbReference type="AlphaFoldDB" id="A0A482X447"/>
<evidence type="ECO:0000256" key="3">
    <source>
        <dbReference type="ARBA" id="ARBA00022705"/>
    </source>
</evidence>
<keyword evidence="10" id="KW-1185">Reference proteome</keyword>
<comment type="caution">
    <text evidence="9">The sequence shown here is derived from an EMBL/GenBank/DDBJ whole genome shotgun (WGS) entry which is preliminary data.</text>
</comment>
<dbReference type="STRING" id="195883.A0A482X447"/>
<dbReference type="SUPFAM" id="SSF160059">
    <property type="entry name" value="PriA/YqbF domain"/>
    <property type="match status" value="1"/>
</dbReference>
<reference evidence="9 10" key="1">
    <citation type="journal article" date="2017" name="Gigascience">
        <title>Genome sequence of the small brown planthopper, Laodelphax striatellus.</title>
        <authorList>
            <person name="Zhu J."/>
            <person name="Jiang F."/>
            <person name="Wang X."/>
            <person name="Yang P."/>
            <person name="Bao Y."/>
            <person name="Zhao W."/>
            <person name="Wang W."/>
            <person name="Lu H."/>
            <person name="Wang Q."/>
            <person name="Cui N."/>
            <person name="Li J."/>
            <person name="Chen X."/>
            <person name="Luo L."/>
            <person name="Yu J."/>
            <person name="Kang L."/>
            <person name="Cui F."/>
        </authorList>
    </citation>
    <scope>NUCLEOTIDE SEQUENCE [LARGE SCALE GENOMIC DNA]</scope>
    <source>
        <strain evidence="9">Lst14</strain>
    </source>
</reference>
<dbReference type="CDD" id="cd21694">
    <property type="entry name" value="GINS_B_Psf2"/>
    <property type="match status" value="1"/>
</dbReference>
<evidence type="ECO:0000256" key="2">
    <source>
        <dbReference type="ARBA" id="ARBA00010565"/>
    </source>
</evidence>
<evidence type="ECO:0000256" key="4">
    <source>
        <dbReference type="ARBA" id="ARBA00023242"/>
    </source>
</evidence>
<comment type="subunit">
    <text evidence="5">Component of the GINS complex.</text>
</comment>
<dbReference type="InterPro" id="IPR007257">
    <property type="entry name" value="GINS_Psf2"/>
</dbReference>
<dbReference type="Proteomes" id="UP000291343">
    <property type="component" value="Unassembled WGS sequence"/>
</dbReference>
<evidence type="ECO:0000259" key="8">
    <source>
        <dbReference type="Pfam" id="PF25005"/>
    </source>
</evidence>
<dbReference type="PANTHER" id="PTHR12772">
    <property type="entry name" value="DNA REPLICATION COMPLEX GINS PROTEIN PSF2"/>
    <property type="match status" value="1"/>
</dbReference>
<dbReference type="Gene3D" id="3.40.5.50">
    <property type="match status" value="1"/>
</dbReference>
<evidence type="ECO:0000313" key="9">
    <source>
        <dbReference type="EMBL" id="RZF40503.1"/>
    </source>
</evidence>
<evidence type="ECO:0000313" key="10">
    <source>
        <dbReference type="Proteomes" id="UP000291343"/>
    </source>
</evidence>
<dbReference type="GO" id="GO:0006260">
    <property type="term" value="P:DNA replication"/>
    <property type="evidence" value="ECO:0007669"/>
    <property type="project" value="UniProtKB-KW"/>
</dbReference>
<evidence type="ECO:0000259" key="7">
    <source>
        <dbReference type="Pfam" id="PF05916"/>
    </source>
</evidence>
<dbReference type="SMR" id="A0A482X447"/>
<dbReference type="OrthoDB" id="1938138at2759"/>
<feature type="region of interest" description="Disordered" evidence="6">
    <location>
        <begin position="190"/>
        <end position="209"/>
    </location>
</feature>
<dbReference type="GO" id="GO:0000811">
    <property type="term" value="C:GINS complex"/>
    <property type="evidence" value="ECO:0007669"/>
    <property type="project" value="TreeGrafter"/>
</dbReference>
<dbReference type="PANTHER" id="PTHR12772:SF0">
    <property type="entry name" value="DNA REPLICATION COMPLEX GINS PROTEIN PSF2"/>
    <property type="match status" value="1"/>
</dbReference>
<evidence type="ECO:0000256" key="6">
    <source>
        <dbReference type="SAM" id="MobiDB-lite"/>
    </source>
</evidence>
<name>A0A482X447_LAOST</name>
<dbReference type="Pfam" id="PF25005">
    <property type="entry name" value="PSF2_N"/>
    <property type="match status" value="1"/>
</dbReference>
<gene>
    <name evidence="9" type="ORF">LSTR_LSTR000382</name>
</gene>
<feature type="domain" description="GINS subunit" evidence="7">
    <location>
        <begin position="66"/>
        <end position="161"/>
    </location>
</feature>
<evidence type="ECO:0000256" key="5">
    <source>
        <dbReference type="PIRNR" id="PIRNR028998"/>
    </source>
</evidence>
<dbReference type="InterPro" id="IPR056784">
    <property type="entry name" value="PSF2_N"/>
</dbReference>
<dbReference type="InterPro" id="IPR036224">
    <property type="entry name" value="GINS_bundle-like_dom_sf"/>
</dbReference>
<sequence length="223" mass="25384">MDPTEIEFIAEGEHISIIPSFSIESVIHLISGDFGPFRAGFPQIVPLWLAVYLKQRRSCQIIQPDWMNVELLEEKKEEEKNSRYFTKMPSKHYMEISNILLDVSCDDIQFSNEIRTIIKDIWDIRISKLRTSVDAFIKMGGRHAQLTHLTQLEINSIRPLLPDAFNALQKLNKRDVVDHEDSALITDTFSMSARNEPSTSQTFQQDSVDITASLSGSQQSGLG</sequence>
<comment type="similarity">
    <text evidence="2 5">Belongs to the GINS2/PSF2 family.</text>
</comment>